<comment type="caution">
    <text evidence="2">The sequence shown here is derived from an EMBL/GenBank/DDBJ whole genome shotgun (WGS) entry which is preliminary data.</text>
</comment>
<dbReference type="Proteomes" id="UP001189429">
    <property type="component" value="Unassembled WGS sequence"/>
</dbReference>
<feature type="transmembrane region" description="Helical" evidence="1">
    <location>
        <begin position="50"/>
        <end position="72"/>
    </location>
</feature>
<evidence type="ECO:0000256" key="1">
    <source>
        <dbReference type="SAM" id="Phobius"/>
    </source>
</evidence>
<keyword evidence="3" id="KW-1185">Reference proteome</keyword>
<dbReference type="EMBL" id="CAUYUJ010015101">
    <property type="protein sequence ID" value="CAK0849879.1"/>
    <property type="molecule type" value="Genomic_DNA"/>
</dbReference>
<feature type="transmembrane region" description="Helical" evidence="1">
    <location>
        <begin position="12"/>
        <end position="30"/>
    </location>
</feature>
<keyword evidence="1" id="KW-0812">Transmembrane</keyword>
<gene>
    <name evidence="2" type="ORF">PCOR1329_LOCUS42461</name>
</gene>
<keyword evidence="1" id="KW-1133">Transmembrane helix</keyword>
<feature type="transmembrane region" description="Helical" evidence="1">
    <location>
        <begin position="116"/>
        <end position="139"/>
    </location>
</feature>
<evidence type="ECO:0000313" key="2">
    <source>
        <dbReference type="EMBL" id="CAK0849879.1"/>
    </source>
</evidence>
<keyword evidence="1" id="KW-0472">Membrane</keyword>
<sequence>MPRQVERSVGAFLFRFTDSFYLTLPTWWTAFSDNAVMDCWDYWTRAGSRLVLDLLSAWSDVVLQMAGIVWMATYAQKKRTHLDVGVSFAIAMLGALLAVGQEFVDTFNYNYDSASWQHAFVLVKLPQITLQVALANVLFSGVGLQVQRVGGRIHSGHVLASSQRAGPTIEMPPRLEHNRMIIICTSSSYPS</sequence>
<protein>
    <submittedName>
        <fullName evidence="2">Uncharacterized protein</fullName>
    </submittedName>
</protein>
<evidence type="ECO:0000313" key="3">
    <source>
        <dbReference type="Proteomes" id="UP001189429"/>
    </source>
</evidence>
<name>A0ABN9TUG6_9DINO</name>
<reference evidence="2" key="1">
    <citation type="submission" date="2023-10" db="EMBL/GenBank/DDBJ databases">
        <authorList>
            <person name="Chen Y."/>
            <person name="Shah S."/>
            <person name="Dougan E. K."/>
            <person name="Thang M."/>
            <person name="Chan C."/>
        </authorList>
    </citation>
    <scope>NUCLEOTIDE SEQUENCE [LARGE SCALE GENOMIC DNA]</scope>
</reference>
<organism evidence="2 3">
    <name type="scientific">Prorocentrum cordatum</name>
    <dbReference type="NCBI Taxonomy" id="2364126"/>
    <lineage>
        <taxon>Eukaryota</taxon>
        <taxon>Sar</taxon>
        <taxon>Alveolata</taxon>
        <taxon>Dinophyceae</taxon>
        <taxon>Prorocentrales</taxon>
        <taxon>Prorocentraceae</taxon>
        <taxon>Prorocentrum</taxon>
    </lineage>
</organism>
<proteinExistence type="predicted"/>
<feature type="transmembrane region" description="Helical" evidence="1">
    <location>
        <begin position="84"/>
        <end position="104"/>
    </location>
</feature>
<accession>A0ABN9TUG6</accession>